<keyword evidence="2" id="KW-1185">Reference proteome</keyword>
<name>A0A381E8P1_9GAMM</name>
<evidence type="ECO:0000313" key="2">
    <source>
        <dbReference type="Proteomes" id="UP000254572"/>
    </source>
</evidence>
<dbReference type="AlphaFoldDB" id="A0A381E8P1"/>
<dbReference type="Proteomes" id="UP000254572">
    <property type="component" value="Unassembled WGS sequence"/>
</dbReference>
<gene>
    <name evidence="1" type="ORF">NCTC13294_01453</name>
</gene>
<reference evidence="1 2" key="1">
    <citation type="submission" date="2018-06" db="EMBL/GenBank/DDBJ databases">
        <authorList>
            <consortium name="Pathogen Informatics"/>
            <person name="Doyle S."/>
        </authorList>
    </citation>
    <scope>NUCLEOTIDE SEQUENCE [LARGE SCALE GENOMIC DNA]</scope>
    <source>
        <strain evidence="1 2">NCTC13294</strain>
    </source>
</reference>
<accession>A0A381E8P1</accession>
<organism evidence="1 2">
    <name type="scientific">Cardiobacterium valvarum</name>
    <dbReference type="NCBI Taxonomy" id="194702"/>
    <lineage>
        <taxon>Bacteria</taxon>
        <taxon>Pseudomonadati</taxon>
        <taxon>Pseudomonadota</taxon>
        <taxon>Gammaproteobacteria</taxon>
        <taxon>Cardiobacteriales</taxon>
        <taxon>Cardiobacteriaceae</taxon>
        <taxon>Cardiobacterium</taxon>
    </lineage>
</organism>
<protein>
    <submittedName>
        <fullName evidence="1">Uncharacterized protein</fullName>
    </submittedName>
</protein>
<sequence>MRDIFIAAAKIKKSSAYKFTRLDEPNNYAAWWSQYLRSLVANPAFIPLDGNIPLKMLLIDRHLAVNVKSFRAFHTFIKLTKKIFYEIHPYPFGSIAIYRCTIGNRTGK</sequence>
<proteinExistence type="predicted"/>
<dbReference type="EMBL" id="UFUW01000001">
    <property type="protein sequence ID" value="SUX23221.1"/>
    <property type="molecule type" value="Genomic_DNA"/>
</dbReference>
<evidence type="ECO:0000313" key="1">
    <source>
        <dbReference type="EMBL" id="SUX23221.1"/>
    </source>
</evidence>